<accession>A0ABW3HC01</accession>
<reference evidence="4" key="1">
    <citation type="journal article" date="2019" name="Int. J. Syst. Evol. Microbiol.">
        <title>The Global Catalogue of Microorganisms (GCM) 10K type strain sequencing project: providing services to taxonomists for standard genome sequencing and annotation.</title>
        <authorList>
            <consortium name="The Broad Institute Genomics Platform"/>
            <consortium name="The Broad Institute Genome Sequencing Center for Infectious Disease"/>
            <person name="Wu L."/>
            <person name="Ma J."/>
        </authorList>
    </citation>
    <scope>NUCLEOTIDE SEQUENCE [LARGE SCALE GENOMIC DNA]</scope>
    <source>
        <strain evidence="4">CCUG 62982</strain>
    </source>
</reference>
<keyword evidence="4" id="KW-1185">Reference proteome</keyword>
<dbReference type="Pfam" id="PF13400">
    <property type="entry name" value="Tad"/>
    <property type="match status" value="1"/>
</dbReference>
<organism evidence="3 4">
    <name type="scientific">Sphingomonas canadensis</name>
    <dbReference type="NCBI Taxonomy" id="1219257"/>
    <lineage>
        <taxon>Bacteria</taxon>
        <taxon>Pseudomonadati</taxon>
        <taxon>Pseudomonadota</taxon>
        <taxon>Alphaproteobacteria</taxon>
        <taxon>Sphingomonadales</taxon>
        <taxon>Sphingomonadaceae</taxon>
        <taxon>Sphingomonas</taxon>
    </lineage>
</organism>
<gene>
    <name evidence="3" type="ORF">ACFQ1E_11695</name>
</gene>
<dbReference type="EMBL" id="JBHTJG010000005">
    <property type="protein sequence ID" value="MFD0947002.1"/>
    <property type="molecule type" value="Genomic_DNA"/>
</dbReference>
<sequence length="657" mass="72282">MAAALVPLAGMVGGGVDLSRMYIVKTRLQHACDAGALAGRKAMGGGVWSQSSYAPRTQAERFFDANIQASPYGATSLTKSYSESGGKVTGTASAVVPMTLMRIFGRTTETLSVTCDAEMRLPNTDVMFVLDVTGSMDDKAVSSDTDDKITSLKKSVKCFFEVVANLDTTASCSTTPSGTGVSSSVQIRFGFMPYSTNVNVGKLLPTSYFANTWTYQSREPRYRTVTTTTWADGDVTQTSDSWSRSNSGSWQNASNNTTATSQSDCQSKVPGNELRYYSGNESGRRDETTTGTNPRTTTWNTRQYAYWYEYSFRDYRSSDGRCRFYYRTADGYYYRYYSQTSTGTDTTSQVFDGYRYYRLAKDISGLKNGTAWNSSFQSNVGTNGANKTISWDGCIEERTTVRATSYDPIPSGAHDLNIDEIPNQSSPDTLWGPALPGIIYTPRLTSSYWGYSGTNDRSDMNTTDEYANASSYYCPREARKLQSWSGASSFESYVDSLSPTGNTYHDIGLIWGARFMSPDGIFASENATTPTGGDIARHMIFMTDGEACTGVLNYTAYGIPWFDRRQTAENTAPTDGCLTTGTLTQQVNLRTQAICSAVKNKNITLWVIWFGASNTTIEDMLRTCASDGRYFAARNSAQLQQTFSSIASQISQLRLTR</sequence>
<dbReference type="Gene3D" id="3.40.50.410">
    <property type="entry name" value="von Willebrand factor, type A domain"/>
    <property type="match status" value="2"/>
</dbReference>
<dbReference type="Proteomes" id="UP001596977">
    <property type="component" value="Unassembled WGS sequence"/>
</dbReference>
<proteinExistence type="predicted"/>
<evidence type="ECO:0000259" key="2">
    <source>
        <dbReference type="Pfam" id="PF13400"/>
    </source>
</evidence>
<comment type="caution">
    <text evidence="3">The sequence shown here is derived from an EMBL/GenBank/DDBJ whole genome shotgun (WGS) entry which is preliminary data.</text>
</comment>
<evidence type="ECO:0000313" key="4">
    <source>
        <dbReference type="Proteomes" id="UP001596977"/>
    </source>
</evidence>
<dbReference type="InterPro" id="IPR028087">
    <property type="entry name" value="Tad_N"/>
</dbReference>
<protein>
    <submittedName>
        <fullName evidence="3">Pilus assembly protein TadG-related protein</fullName>
    </submittedName>
</protein>
<dbReference type="InterPro" id="IPR036465">
    <property type="entry name" value="vWFA_dom_sf"/>
</dbReference>
<evidence type="ECO:0000313" key="3">
    <source>
        <dbReference type="EMBL" id="MFD0947002.1"/>
    </source>
</evidence>
<dbReference type="SUPFAM" id="SSF53300">
    <property type="entry name" value="vWA-like"/>
    <property type="match status" value="1"/>
</dbReference>
<feature type="domain" description="Putative Flp pilus-assembly TadG-like N-terminal" evidence="2">
    <location>
        <begin position="1"/>
        <end position="39"/>
    </location>
</feature>
<name>A0ABW3HC01_9SPHN</name>
<feature type="compositionally biased region" description="Polar residues" evidence="1">
    <location>
        <begin position="250"/>
        <end position="266"/>
    </location>
</feature>
<dbReference type="RefSeq" id="WP_380916321.1">
    <property type="nucleotide sequence ID" value="NZ_JAPDRA010000005.1"/>
</dbReference>
<feature type="region of interest" description="Disordered" evidence="1">
    <location>
        <begin position="236"/>
        <end position="295"/>
    </location>
</feature>
<feature type="compositionally biased region" description="Low complexity" evidence="1">
    <location>
        <begin position="239"/>
        <end position="249"/>
    </location>
</feature>
<evidence type="ECO:0000256" key="1">
    <source>
        <dbReference type="SAM" id="MobiDB-lite"/>
    </source>
</evidence>